<protein>
    <recommendedName>
        <fullName evidence="3">DUF305 domain-containing protein</fullName>
    </recommendedName>
</protein>
<dbReference type="Proteomes" id="UP000642070">
    <property type="component" value="Unassembled WGS sequence"/>
</dbReference>
<evidence type="ECO:0000313" key="2">
    <source>
        <dbReference type="Proteomes" id="UP000642070"/>
    </source>
</evidence>
<reference evidence="1" key="2">
    <citation type="submission" date="2020-09" db="EMBL/GenBank/DDBJ databases">
        <authorList>
            <person name="Sun Q."/>
            <person name="Ohkuma M."/>
        </authorList>
    </citation>
    <scope>NUCLEOTIDE SEQUENCE</scope>
    <source>
        <strain evidence="1">JCM 19831</strain>
    </source>
</reference>
<evidence type="ECO:0000313" key="1">
    <source>
        <dbReference type="EMBL" id="GGM79293.1"/>
    </source>
</evidence>
<accession>A0A917UF95</accession>
<gene>
    <name evidence="1" type="ORF">GCM10007977_096030</name>
</gene>
<dbReference type="InterPro" id="IPR012347">
    <property type="entry name" value="Ferritin-like"/>
</dbReference>
<sequence length="176" mass="17523">MLAAVAAGILWAQRAPEPPPPATATGAPAVASSLSPTDLAYLQLMISLDASALPLLDLLAADPAQAATARAAADGHRAELAELRAALVAGGGVEDSSIHAGHDLPGMVVDADLAAVRAVPEAQRTAKALEVLREHLTGTTALCTSEGRAGADPATKAAAARILDAHGKLLAALPAM</sequence>
<reference evidence="1" key="1">
    <citation type="journal article" date="2014" name="Int. J. Syst. Evol. Microbiol.">
        <title>Complete genome sequence of Corynebacterium casei LMG S-19264T (=DSM 44701T), isolated from a smear-ripened cheese.</title>
        <authorList>
            <consortium name="US DOE Joint Genome Institute (JGI-PGF)"/>
            <person name="Walter F."/>
            <person name="Albersmeier A."/>
            <person name="Kalinowski J."/>
            <person name="Ruckert C."/>
        </authorList>
    </citation>
    <scope>NUCLEOTIDE SEQUENCE</scope>
    <source>
        <strain evidence="1">JCM 19831</strain>
    </source>
</reference>
<name>A0A917UF95_9ACTN</name>
<proteinExistence type="predicted"/>
<comment type="caution">
    <text evidence="1">The sequence shown here is derived from an EMBL/GenBank/DDBJ whole genome shotgun (WGS) entry which is preliminary data.</text>
</comment>
<dbReference type="AlphaFoldDB" id="A0A917UF95"/>
<keyword evidence="2" id="KW-1185">Reference proteome</keyword>
<dbReference type="EMBL" id="BMPI01000080">
    <property type="protein sequence ID" value="GGM79293.1"/>
    <property type="molecule type" value="Genomic_DNA"/>
</dbReference>
<organism evidence="1 2">
    <name type="scientific">Dactylosporangium sucinum</name>
    <dbReference type="NCBI Taxonomy" id="1424081"/>
    <lineage>
        <taxon>Bacteria</taxon>
        <taxon>Bacillati</taxon>
        <taxon>Actinomycetota</taxon>
        <taxon>Actinomycetes</taxon>
        <taxon>Micromonosporales</taxon>
        <taxon>Micromonosporaceae</taxon>
        <taxon>Dactylosporangium</taxon>
    </lineage>
</organism>
<dbReference type="Gene3D" id="1.20.1260.10">
    <property type="match status" value="1"/>
</dbReference>
<evidence type="ECO:0008006" key="3">
    <source>
        <dbReference type="Google" id="ProtNLM"/>
    </source>
</evidence>